<dbReference type="EMBL" id="JACSRA010000049">
    <property type="protein sequence ID" value="MBD7913415.1"/>
    <property type="molecule type" value="Genomic_DNA"/>
</dbReference>
<reference evidence="1 2" key="1">
    <citation type="submission" date="2020-08" db="EMBL/GenBank/DDBJ databases">
        <title>A Genomic Blueprint of the Chicken Gut Microbiome.</title>
        <authorList>
            <person name="Gilroy R."/>
            <person name="Ravi A."/>
            <person name="Getino M."/>
            <person name="Pursley I."/>
            <person name="Horton D.L."/>
            <person name="Alikhan N.-F."/>
            <person name="Baker D."/>
            <person name="Gharbi K."/>
            <person name="Hall N."/>
            <person name="Watson M."/>
            <person name="Adriaenssens E.M."/>
            <person name="Foster-Nyarko E."/>
            <person name="Jarju S."/>
            <person name="Secka A."/>
            <person name="Antonio M."/>
            <person name="Oren A."/>
            <person name="Chaudhuri R."/>
            <person name="La Ragione R.M."/>
            <person name="Hildebrand F."/>
            <person name="Pallen M.J."/>
        </authorList>
    </citation>
    <scope>NUCLEOTIDE SEQUENCE [LARGE SCALE GENOMIC DNA]</scope>
    <source>
        <strain evidence="1 2">Sa3CVN1</strain>
    </source>
</reference>
<dbReference type="RefSeq" id="WP_143317770.1">
    <property type="nucleotide sequence ID" value="NZ_JACSRA010000049.1"/>
</dbReference>
<protein>
    <submittedName>
        <fullName evidence="1">Uncharacterized protein</fullName>
    </submittedName>
</protein>
<accession>A0ABR8PZ18</accession>
<sequence>MPSSIEILKIYPESFRANSYSRKPFRMIGLIDVSIRFVHGIERVTLAFYRSSGTNSGKIKGLWYPILGIKIYTGRFTEFTEYINYVLTNTTDRGRADEGWLAKSLFFSNNHTDRTKIRGFSNGIHYESLLALGKILRNLYEEEAYLKMNSLDADKLNNILTSKKIYINNRHTQRENFEEFIYHIFNEN</sequence>
<proteinExistence type="predicted"/>
<evidence type="ECO:0000313" key="1">
    <source>
        <dbReference type="EMBL" id="MBD7913415.1"/>
    </source>
</evidence>
<evidence type="ECO:0000313" key="2">
    <source>
        <dbReference type="Proteomes" id="UP000627781"/>
    </source>
</evidence>
<comment type="caution">
    <text evidence="1">The sequence shown here is derived from an EMBL/GenBank/DDBJ whole genome shotgun (WGS) entry which is preliminary data.</text>
</comment>
<name>A0ABR8PZ18_9CLOT</name>
<gene>
    <name evidence="1" type="ORF">H9661_18845</name>
</gene>
<dbReference type="Proteomes" id="UP000627781">
    <property type="component" value="Unassembled WGS sequence"/>
</dbReference>
<keyword evidence="2" id="KW-1185">Reference proteome</keyword>
<organism evidence="1 2">
    <name type="scientific">Clostridium cibarium</name>
    <dbReference type="NCBI Taxonomy" id="2762247"/>
    <lineage>
        <taxon>Bacteria</taxon>
        <taxon>Bacillati</taxon>
        <taxon>Bacillota</taxon>
        <taxon>Clostridia</taxon>
        <taxon>Eubacteriales</taxon>
        <taxon>Clostridiaceae</taxon>
        <taxon>Clostridium</taxon>
    </lineage>
</organism>